<dbReference type="Proteomes" id="UP001516400">
    <property type="component" value="Unassembled WGS sequence"/>
</dbReference>
<organism evidence="1 2">
    <name type="scientific">Cryptolaemus montrouzieri</name>
    <dbReference type="NCBI Taxonomy" id="559131"/>
    <lineage>
        <taxon>Eukaryota</taxon>
        <taxon>Metazoa</taxon>
        <taxon>Ecdysozoa</taxon>
        <taxon>Arthropoda</taxon>
        <taxon>Hexapoda</taxon>
        <taxon>Insecta</taxon>
        <taxon>Pterygota</taxon>
        <taxon>Neoptera</taxon>
        <taxon>Endopterygota</taxon>
        <taxon>Coleoptera</taxon>
        <taxon>Polyphaga</taxon>
        <taxon>Cucujiformia</taxon>
        <taxon>Coccinelloidea</taxon>
        <taxon>Coccinellidae</taxon>
        <taxon>Scymninae</taxon>
        <taxon>Scymnini</taxon>
        <taxon>Cryptolaemus</taxon>
    </lineage>
</organism>
<gene>
    <name evidence="1" type="ORF">HHI36_018968</name>
</gene>
<proteinExistence type="predicted"/>
<dbReference type="EMBL" id="JABFTP020000165">
    <property type="protein sequence ID" value="KAL3284829.1"/>
    <property type="molecule type" value="Genomic_DNA"/>
</dbReference>
<evidence type="ECO:0000313" key="1">
    <source>
        <dbReference type="EMBL" id="KAL3284829.1"/>
    </source>
</evidence>
<name>A0ABD2P293_9CUCU</name>
<protein>
    <submittedName>
        <fullName evidence="1">Uncharacterized protein</fullName>
    </submittedName>
</protein>
<dbReference type="Pfam" id="PF22593">
    <property type="entry name" value="SPMIP11"/>
    <property type="match status" value="1"/>
</dbReference>
<comment type="caution">
    <text evidence="1">The sequence shown here is derived from an EMBL/GenBank/DDBJ whole genome shotgun (WGS) entry which is preliminary data.</text>
</comment>
<reference evidence="1 2" key="1">
    <citation type="journal article" date="2021" name="BMC Biol.">
        <title>Horizontally acquired antibacterial genes associated with adaptive radiation of ladybird beetles.</title>
        <authorList>
            <person name="Li H.S."/>
            <person name="Tang X.F."/>
            <person name="Huang Y.H."/>
            <person name="Xu Z.Y."/>
            <person name="Chen M.L."/>
            <person name="Du X.Y."/>
            <person name="Qiu B.Y."/>
            <person name="Chen P.T."/>
            <person name="Zhang W."/>
            <person name="Slipinski A."/>
            <person name="Escalona H.E."/>
            <person name="Waterhouse R.M."/>
            <person name="Zwick A."/>
            <person name="Pang H."/>
        </authorList>
    </citation>
    <scope>NUCLEOTIDE SEQUENCE [LARGE SCALE GENOMIC DNA]</scope>
    <source>
        <strain evidence="1">SYSU2018</strain>
    </source>
</reference>
<evidence type="ECO:0000313" key="2">
    <source>
        <dbReference type="Proteomes" id="UP001516400"/>
    </source>
</evidence>
<keyword evidence="2" id="KW-1185">Reference proteome</keyword>
<sequence length="190" mass="22387">MTFFLPLDRTKYLRTDYQEPNDLETNKRELLLSGKASFYEILREVDVYYGMADGFNYGSYGRYCATRSKHVRKTAGPVELFRIPVTESMKCGFFFNDPLLKPESWFKQKQSFPRSNCEFVKFIEIARRIDKQFSRYWCNGSMKILTGIPSHELPPRFRDDGSQYVSARQTSRVTLAAELYDITKDTEIEW</sequence>
<accession>A0ABD2P293</accession>
<dbReference type="AlphaFoldDB" id="A0ABD2P293"/>